<dbReference type="RefSeq" id="WP_097039952.1">
    <property type="nucleotide sequence ID" value="NZ_OBEK01000001.1"/>
</dbReference>
<protein>
    <submittedName>
        <fullName evidence="2">Uncharacterized protein</fullName>
    </submittedName>
</protein>
<dbReference type="OrthoDB" id="1957331at2"/>
<gene>
    <name evidence="2" type="ORF">SAMN05421503_1098</name>
</gene>
<name>A0A285NAR3_9BACI</name>
<accession>A0A285NAR3</accession>
<sequence>MTGCGADGASSSSEGEEKTPTAEEVLSQSYEANEELNSFDMRMTTNTNIMTDGLEQTTESNFSGSIVQDPFEFKLKMEVIGEEMETYLKDDMIYMYEPTTEMWLKMDSESQSAIPDTSEATQNPTDKLKEIQELSDSMEVTETDTAYVLDVAIAEDKMMEVMEQELGTSMAEVRGVEDLTFDYTITINKKTNYMTNTTFDIAGSMTEAGTETQFDGVLNMDMSNFNGFETIELPPEAETAMDLSAETAPAERETTITY</sequence>
<dbReference type="EMBL" id="OBEK01000001">
    <property type="protein sequence ID" value="SNZ06003.1"/>
    <property type="molecule type" value="Genomic_DNA"/>
</dbReference>
<dbReference type="InterPro" id="IPR046720">
    <property type="entry name" value="DUF6612"/>
</dbReference>
<evidence type="ECO:0000313" key="3">
    <source>
        <dbReference type="Proteomes" id="UP000219356"/>
    </source>
</evidence>
<evidence type="ECO:0000313" key="2">
    <source>
        <dbReference type="EMBL" id="SNZ06003.1"/>
    </source>
</evidence>
<dbReference type="Proteomes" id="UP000219356">
    <property type="component" value="Unassembled WGS sequence"/>
</dbReference>
<organism evidence="2 3">
    <name type="scientific">Terribacillus aidingensis</name>
    <dbReference type="NCBI Taxonomy" id="586416"/>
    <lineage>
        <taxon>Bacteria</taxon>
        <taxon>Bacillati</taxon>
        <taxon>Bacillota</taxon>
        <taxon>Bacilli</taxon>
        <taxon>Bacillales</taxon>
        <taxon>Bacillaceae</taxon>
        <taxon>Terribacillus</taxon>
    </lineage>
</organism>
<keyword evidence="3" id="KW-1185">Reference proteome</keyword>
<dbReference type="AlphaFoldDB" id="A0A285NAR3"/>
<dbReference type="Gene3D" id="2.50.20.20">
    <property type="match status" value="1"/>
</dbReference>
<dbReference type="Pfam" id="PF20316">
    <property type="entry name" value="DUF6612"/>
    <property type="match status" value="1"/>
</dbReference>
<proteinExistence type="predicted"/>
<feature type="region of interest" description="Disordered" evidence="1">
    <location>
        <begin position="1"/>
        <end position="26"/>
    </location>
</feature>
<evidence type="ECO:0000256" key="1">
    <source>
        <dbReference type="SAM" id="MobiDB-lite"/>
    </source>
</evidence>
<reference evidence="3" key="1">
    <citation type="submission" date="2017-09" db="EMBL/GenBank/DDBJ databases">
        <authorList>
            <person name="Varghese N."/>
            <person name="Submissions S."/>
        </authorList>
    </citation>
    <scope>NUCLEOTIDE SEQUENCE [LARGE SCALE GENOMIC DNA]</scope>
    <source>
        <strain evidence="3">CGMCC 1.8913</strain>
    </source>
</reference>
<feature type="compositionally biased region" description="Low complexity" evidence="1">
    <location>
        <begin position="1"/>
        <end position="13"/>
    </location>
</feature>